<feature type="compositionally biased region" description="Basic and acidic residues" evidence="1">
    <location>
        <begin position="281"/>
        <end position="310"/>
    </location>
</feature>
<organism evidence="2 3">
    <name type="scientific">Sungouiella intermedia</name>
    <dbReference type="NCBI Taxonomy" id="45354"/>
    <lineage>
        <taxon>Eukaryota</taxon>
        <taxon>Fungi</taxon>
        <taxon>Dikarya</taxon>
        <taxon>Ascomycota</taxon>
        <taxon>Saccharomycotina</taxon>
        <taxon>Pichiomycetes</taxon>
        <taxon>Metschnikowiaceae</taxon>
        <taxon>Sungouiella</taxon>
    </lineage>
</organism>
<accession>A0A1L0C4C7</accession>
<gene>
    <name evidence="2" type="ORF">SAMEA4029009_CIC11G00000003461</name>
</gene>
<evidence type="ECO:0000313" key="2">
    <source>
        <dbReference type="EMBL" id="SGZ58431.1"/>
    </source>
</evidence>
<dbReference type="AlphaFoldDB" id="A0A1L0C4C7"/>
<sequence>MVNTDITFLQNSADKARKSLASVEELVAATKKVVENGLVDSTNIKQLQKEVLLDSFAVKKFHRDYKEWENSTRNKFVDGQIKAYNKKYAQISRLHGQSSSLEDTLRELQTTIKLPTFEFSIQTLEQYEGGRLLEYVEKDANGEYPRRVSSEQVFSLDPNSPLPHPSYREFNELVNIEYRLRIQLQIKYEVLLRIKASLAAKNSQWATRDSTLNKFITQDLPKVILEVNKIKTSEYEDLKYYEEDYDMEEQGSDAEEKEEKETDEIDNDDGEKNEGEEENEPNEREETVYKRNEEIRHEESAGEGENNREGEEIEDNEADKDPDNLEGQEIEGNLRNEEELDQVTNDDDRSVSNDDNARTEESTPIPTSAEDMILD</sequence>
<dbReference type="EMBL" id="LT635769">
    <property type="protein sequence ID" value="SGZ58431.1"/>
    <property type="molecule type" value="Genomic_DNA"/>
</dbReference>
<dbReference type="Proteomes" id="UP000182259">
    <property type="component" value="Chromosome VI"/>
</dbReference>
<proteinExistence type="predicted"/>
<evidence type="ECO:0000313" key="3">
    <source>
        <dbReference type="Proteomes" id="UP000182259"/>
    </source>
</evidence>
<feature type="compositionally biased region" description="Acidic residues" evidence="1">
    <location>
        <begin position="243"/>
        <end position="280"/>
    </location>
</feature>
<feature type="compositionally biased region" description="Basic and acidic residues" evidence="1">
    <location>
        <begin position="346"/>
        <end position="361"/>
    </location>
</feature>
<feature type="region of interest" description="Disordered" evidence="1">
    <location>
        <begin position="241"/>
        <end position="375"/>
    </location>
</feature>
<reference evidence="2 3" key="1">
    <citation type="submission" date="2016-10" db="EMBL/GenBank/DDBJ databases">
        <authorList>
            <person name="de Groot N.N."/>
        </authorList>
    </citation>
    <scope>NUCLEOTIDE SEQUENCE [LARGE SCALE GENOMIC DNA]</scope>
    <source>
        <strain evidence="2 3">PYCC 4715</strain>
    </source>
</reference>
<feature type="compositionally biased region" description="Acidic residues" evidence="1">
    <location>
        <begin position="311"/>
        <end position="329"/>
    </location>
</feature>
<name>A0A1L0C4C7_9ASCO</name>
<evidence type="ECO:0000256" key="1">
    <source>
        <dbReference type="SAM" id="MobiDB-lite"/>
    </source>
</evidence>
<protein>
    <submittedName>
        <fullName evidence="2">CIC11C00000003461</fullName>
    </submittedName>
</protein>